<accession>A0A0C9VPT3</accession>
<gene>
    <name evidence="3" type="ORF">M422DRAFT_257183</name>
</gene>
<keyword evidence="4" id="KW-1185">Reference proteome</keyword>
<feature type="region of interest" description="Disordered" evidence="1">
    <location>
        <begin position="408"/>
        <end position="443"/>
    </location>
</feature>
<keyword evidence="2" id="KW-0812">Transmembrane</keyword>
<sequence length="577" mass="63411">MCVSLSILLEVTPPFILLIPGFLPLFFFAQTRVTGPLTRSKRAPVICIFVSLLGPLAAISAGLALSVLVIEQYQHYFRIAQIITQSFVELAYRIPVLYVIRPRSFLALASQIRLSERRVYGYGNFYAIVIFAAFVLTVVHTSLLRQPYPVIAILGVNALACIYPVPLLLYLAISTKTPRLRRVWVFLIVIQLLSAIATGFRFPRHQIYTLGDAAFTTLWGGSLITLFYTFCSVPIPQPSSERLRLSPVQLSPSTPTRSVRYETSIARPGSGSGLIASEDFTALRDPFASPTSVSPGPSPKKGRSLHSPFTPPATPRIPHSPVPPAPLRRAHTVSSPPQSKHVRPVRRPPPPSHGLKKKTSSQSIRPLAADTTNEKERREHPSREDSFFLNDEALLSQVLLHSLTMEAGPTTSLPEAPSDMGHSMYSSAPPSDSQHGCLPPRRSSIFQRPAMSEIASSNPLILHNTVGNFVQKKPSANTMKATDLNGSTTRTLRSKNSEFARRHISDSSAGDHSILEGYSYTSFTRAGNFDEGRIGKTIPEVHDPPPTRDGDEIKAENAAITTDQQGQAQDKAWWTTK</sequence>
<dbReference type="Proteomes" id="UP000054279">
    <property type="component" value="Unassembled WGS sequence"/>
</dbReference>
<feature type="transmembrane region" description="Helical" evidence="2">
    <location>
        <begin position="150"/>
        <end position="171"/>
    </location>
</feature>
<dbReference type="OrthoDB" id="3270480at2759"/>
<feature type="compositionally biased region" description="Polar residues" evidence="1">
    <location>
        <begin position="559"/>
        <end position="568"/>
    </location>
</feature>
<feature type="compositionally biased region" description="Basic and acidic residues" evidence="1">
    <location>
        <begin position="372"/>
        <end position="386"/>
    </location>
</feature>
<feature type="transmembrane region" description="Helical" evidence="2">
    <location>
        <begin position="45"/>
        <end position="70"/>
    </location>
</feature>
<evidence type="ECO:0000313" key="3">
    <source>
        <dbReference type="EMBL" id="KIJ39866.1"/>
    </source>
</evidence>
<evidence type="ECO:0000256" key="2">
    <source>
        <dbReference type="SAM" id="Phobius"/>
    </source>
</evidence>
<feature type="compositionally biased region" description="Basic and acidic residues" evidence="1">
    <location>
        <begin position="534"/>
        <end position="555"/>
    </location>
</feature>
<evidence type="ECO:0000313" key="4">
    <source>
        <dbReference type="Proteomes" id="UP000054279"/>
    </source>
</evidence>
<feature type="transmembrane region" description="Helical" evidence="2">
    <location>
        <begin position="121"/>
        <end position="144"/>
    </location>
</feature>
<organism evidence="3 4">
    <name type="scientific">Sphaerobolus stellatus (strain SS14)</name>
    <dbReference type="NCBI Taxonomy" id="990650"/>
    <lineage>
        <taxon>Eukaryota</taxon>
        <taxon>Fungi</taxon>
        <taxon>Dikarya</taxon>
        <taxon>Basidiomycota</taxon>
        <taxon>Agaricomycotina</taxon>
        <taxon>Agaricomycetes</taxon>
        <taxon>Phallomycetidae</taxon>
        <taxon>Geastrales</taxon>
        <taxon>Sphaerobolaceae</taxon>
        <taxon>Sphaerobolus</taxon>
    </lineage>
</organism>
<feature type="region of interest" description="Disordered" evidence="1">
    <location>
        <begin position="286"/>
        <end position="389"/>
    </location>
</feature>
<name>A0A0C9VPT3_SPHS4</name>
<protein>
    <submittedName>
        <fullName evidence="3">Uncharacterized protein</fullName>
    </submittedName>
</protein>
<dbReference type="AlphaFoldDB" id="A0A0C9VPT3"/>
<feature type="compositionally biased region" description="Polar residues" evidence="1">
    <location>
        <begin position="424"/>
        <end position="434"/>
    </location>
</feature>
<feature type="region of interest" description="Disordered" evidence="1">
    <location>
        <begin position="246"/>
        <end position="265"/>
    </location>
</feature>
<feature type="transmembrane region" description="Helical" evidence="2">
    <location>
        <begin position="183"/>
        <end position="202"/>
    </location>
</feature>
<evidence type="ECO:0000256" key="1">
    <source>
        <dbReference type="SAM" id="MobiDB-lite"/>
    </source>
</evidence>
<feature type="compositionally biased region" description="Polar residues" evidence="1">
    <location>
        <begin position="248"/>
        <end position="257"/>
    </location>
</feature>
<feature type="transmembrane region" description="Helical" evidence="2">
    <location>
        <begin position="15"/>
        <end position="33"/>
    </location>
</feature>
<keyword evidence="2" id="KW-1133">Transmembrane helix</keyword>
<dbReference type="HOGENOM" id="CLU_472646_0_0_1"/>
<keyword evidence="2" id="KW-0472">Membrane</keyword>
<dbReference type="EMBL" id="KN837148">
    <property type="protein sequence ID" value="KIJ39866.1"/>
    <property type="molecule type" value="Genomic_DNA"/>
</dbReference>
<feature type="compositionally biased region" description="Pro residues" evidence="1">
    <location>
        <begin position="309"/>
        <end position="326"/>
    </location>
</feature>
<proteinExistence type="predicted"/>
<feature type="region of interest" description="Disordered" evidence="1">
    <location>
        <begin position="534"/>
        <end position="577"/>
    </location>
</feature>
<reference evidence="3 4" key="1">
    <citation type="submission" date="2014-06" db="EMBL/GenBank/DDBJ databases">
        <title>Evolutionary Origins and Diversification of the Mycorrhizal Mutualists.</title>
        <authorList>
            <consortium name="DOE Joint Genome Institute"/>
            <consortium name="Mycorrhizal Genomics Consortium"/>
            <person name="Kohler A."/>
            <person name="Kuo A."/>
            <person name="Nagy L.G."/>
            <person name="Floudas D."/>
            <person name="Copeland A."/>
            <person name="Barry K.W."/>
            <person name="Cichocki N."/>
            <person name="Veneault-Fourrey C."/>
            <person name="LaButti K."/>
            <person name="Lindquist E.A."/>
            <person name="Lipzen A."/>
            <person name="Lundell T."/>
            <person name="Morin E."/>
            <person name="Murat C."/>
            <person name="Riley R."/>
            <person name="Ohm R."/>
            <person name="Sun H."/>
            <person name="Tunlid A."/>
            <person name="Henrissat B."/>
            <person name="Grigoriev I.V."/>
            <person name="Hibbett D.S."/>
            <person name="Martin F."/>
        </authorList>
    </citation>
    <scope>NUCLEOTIDE SEQUENCE [LARGE SCALE GENOMIC DNA]</scope>
    <source>
        <strain evidence="3 4">SS14</strain>
    </source>
</reference>